<dbReference type="eggNOG" id="KOG4427">
    <property type="taxonomic scope" value="Eukaryota"/>
</dbReference>
<evidence type="ECO:0000256" key="5">
    <source>
        <dbReference type="PROSITE-ProRule" id="PRU00104"/>
    </source>
</evidence>
<reference evidence="9" key="2">
    <citation type="submission" date="2012-11" db="EMBL/GenBank/DDBJ databases">
        <authorList>
            <person name="Kuo A."/>
            <person name="Curtis B.A."/>
            <person name="Tanifuji G."/>
            <person name="Burki F."/>
            <person name="Gruber A."/>
            <person name="Irimia M."/>
            <person name="Maruyama S."/>
            <person name="Arias M.C."/>
            <person name="Ball S.G."/>
            <person name="Gile G.H."/>
            <person name="Hirakawa Y."/>
            <person name="Hopkins J.F."/>
            <person name="Rensing S.A."/>
            <person name="Schmutz J."/>
            <person name="Symeonidi A."/>
            <person name="Elias M."/>
            <person name="Eveleigh R.J."/>
            <person name="Herman E.K."/>
            <person name="Klute M.J."/>
            <person name="Nakayama T."/>
            <person name="Obornik M."/>
            <person name="Reyes-Prieto A."/>
            <person name="Armbrust E.V."/>
            <person name="Aves S.J."/>
            <person name="Beiko R.G."/>
            <person name="Coutinho P."/>
            <person name="Dacks J.B."/>
            <person name="Durnford D.G."/>
            <person name="Fast N.M."/>
            <person name="Green B.R."/>
            <person name="Grisdale C."/>
            <person name="Hempe F."/>
            <person name="Henrissat B."/>
            <person name="Hoppner M.P."/>
            <person name="Ishida K.-I."/>
            <person name="Kim E."/>
            <person name="Koreny L."/>
            <person name="Kroth P.G."/>
            <person name="Liu Y."/>
            <person name="Malik S.-B."/>
            <person name="Maier U.G."/>
            <person name="McRose D."/>
            <person name="Mock T."/>
            <person name="Neilson J.A."/>
            <person name="Onodera N.T."/>
            <person name="Poole A.M."/>
            <person name="Pritham E.J."/>
            <person name="Richards T.A."/>
            <person name="Rocap G."/>
            <person name="Roy S.W."/>
            <person name="Sarai C."/>
            <person name="Schaack S."/>
            <person name="Shirato S."/>
            <person name="Slamovits C.H."/>
            <person name="Spencer D.F."/>
            <person name="Suzuki S."/>
            <person name="Worden A.Z."/>
            <person name="Zauner S."/>
            <person name="Barry K."/>
            <person name="Bell C."/>
            <person name="Bharti A.K."/>
            <person name="Crow J.A."/>
            <person name="Grimwood J."/>
            <person name="Kramer R."/>
            <person name="Lindquist E."/>
            <person name="Lucas S."/>
            <person name="Salamov A."/>
            <person name="McFadden G.I."/>
            <person name="Lane C.E."/>
            <person name="Keeling P.J."/>
            <person name="Gray M.W."/>
            <person name="Grigoriev I.V."/>
            <person name="Archibald J.M."/>
        </authorList>
    </citation>
    <scope>NUCLEOTIDE SEQUENCE</scope>
    <source>
        <strain evidence="9">CCMP2712</strain>
    </source>
</reference>
<dbReference type="AlphaFoldDB" id="L1I6X9"/>
<dbReference type="KEGG" id="gtt:GUITHDRAFT_121825"/>
<dbReference type="FunFam" id="3.30.2160.10:FF:000002">
    <property type="entry name" value="Putative Ubiquitin-protein ligase E3C"/>
    <property type="match status" value="1"/>
</dbReference>
<gene>
    <name evidence="7" type="ORF">GUITHDRAFT_121825</name>
</gene>
<dbReference type="Pfam" id="PF00632">
    <property type="entry name" value="HECT"/>
    <property type="match status" value="1"/>
</dbReference>
<keyword evidence="9" id="KW-1185">Reference proteome</keyword>
<name>L1I6X9_GUITC</name>
<dbReference type="InterPro" id="IPR035983">
    <property type="entry name" value="Hect_E3_ubiquitin_ligase"/>
</dbReference>
<keyword evidence="3" id="KW-0808">Transferase</keyword>
<dbReference type="SMART" id="SM00119">
    <property type="entry name" value="HECTc"/>
    <property type="match status" value="1"/>
</dbReference>
<dbReference type="InterPro" id="IPR044611">
    <property type="entry name" value="E3A/B/C-like"/>
</dbReference>
<accession>L1I6X9</accession>
<protein>
    <recommendedName>
        <fullName evidence="2">HECT-type E3 ubiquitin transferase</fullName>
        <ecNumber evidence="2">2.3.2.26</ecNumber>
    </recommendedName>
</protein>
<dbReference type="PANTHER" id="PTHR45700:SF2">
    <property type="entry name" value="UBIQUITIN-PROTEIN LIGASE E3C"/>
    <property type="match status" value="1"/>
</dbReference>
<dbReference type="GO" id="GO:0000209">
    <property type="term" value="P:protein polyubiquitination"/>
    <property type="evidence" value="ECO:0007669"/>
    <property type="project" value="InterPro"/>
</dbReference>
<feature type="domain" description="HECT" evidence="6">
    <location>
        <begin position="71"/>
        <end position="419"/>
    </location>
</feature>
<keyword evidence="4 5" id="KW-0833">Ubl conjugation pathway</keyword>
<comment type="catalytic activity">
    <reaction evidence="1">
        <text>S-ubiquitinyl-[E2 ubiquitin-conjugating enzyme]-L-cysteine + [acceptor protein]-L-lysine = [E2 ubiquitin-conjugating enzyme]-L-cysteine + N(6)-ubiquitinyl-[acceptor protein]-L-lysine.</text>
        <dbReference type="EC" id="2.3.2.26"/>
    </reaction>
</comment>
<dbReference type="FunFam" id="3.30.2410.10:FF:000011">
    <property type="entry name" value="Putative Ubiquitin-protein ligase E3C"/>
    <property type="match status" value="1"/>
</dbReference>
<dbReference type="GO" id="GO:0061630">
    <property type="term" value="F:ubiquitin protein ligase activity"/>
    <property type="evidence" value="ECO:0007669"/>
    <property type="project" value="UniProtKB-EC"/>
</dbReference>
<organism evidence="7">
    <name type="scientific">Guillardia theta (strain CCMP2712)</name>
    <name type="common">Cryptophyte</name>
    <dbReference type="NCBI Taxonomy" id="905079"/>
    <lineage>
        <taxon>Eukaryota</taxon>
        <taxon>Cryptophyceae</taxon>
        <taxon>Pyrenomonadales</taxon>
        <taxon>Geminigeraceae</taxon>
        <taxon>Guillardia</taxon>
    </lineage>
</organism>
<evidence type="ECO:0000256" key="4">
    <source>
        <dbReference type="ARBA" id="ARBA00022786"/>
    </source>
</evidence>
<dbReference type="PROSITE" id="PS50237">
    <property type="entry name" value="HECT"/>
    <property type="match status" value="1"/>
</dbReference>
<sequence length="419" mass="47856">MDAFGIDSTAEDSQTLVVLREFPHVIPLKERVQIFQRLIEEEKKSQQWPTSLVKIRRQRIVEDGFNKLGVLREELKGVVKVLFVNESGLDESGIDMGGLYKEFLTHFIERAFHPDYGLFKYSAERQLFPNPHSHMMVHSHLDYFAFLGRMLGKAMYDGIQMDLSFCGFFLSKLLGKHNYLDELPSLDPALHKNLMYLKNYEGDVRDLSLDFTVTTDEMGGGEVEELVPGGSNIEVTSSNKIQYIHLVADYRLNKQIKRQCEAFLRGFQDVIRVEWIRFFNPVELQVLISGEDDGGFDVEDLKAHTVYSGGYTSLDSTCRRFWKVVAQFSSKEKSALLKFVTSCPRPPLLGFASLQPPFTIHRVHSDKGFWDYMTGKSEDRLPTSSTCMNLLKLPPYPSSSNLRDKLLYAITANAGFELS</sequence>
<dbReference type="Gene3D" id="3.90.1750.10">
    <property type="entry name" value="Hect, E3 ligase catalytic domains"/>
    <property type="match status" value="1"/>
</dbReference>
<evidence type="ECO:0000256" key="3">
    <source>
        <dbReference type="ARBA" id="ARBA00022679"/>
    </source>
</evidence>
<evidence type="ECO:0000313" key="9">
    <source>
        <dbReference type="Proteomes" id="UP000011087"/>
    </source>
</evidence>
<dbReference type="PANTHER" id="PTHR45700">
    <property type="entry name" value="UBIQUITIN-PROTEIN LIGASE E3C"/>
    <property type="match status" value="1"/>
</dbReference>
<dbReference type="GeneID" id="17288736"/>
<reference evidence="8" key="3">
    <citation type="submission" date="2015-06" db="UniProtKB">
        <authorList>
            <consortium name="EnsemblProtists"/>
        </authorList>
    </citation>
    <scope>IDENTIFICATION</scope>
</reference>
<dbReference type="InterPro" id="IPR000569">
    <property type="entry name" value="HECT_dom"/>
</dbReference>
<evidence type="ECO:0000313" key="7">
    <source>
        <dbReference type="EMBL" id="EKX32006.1"/>
    </source>
</evidence>
<dbReference type="Gene3D" id="3.30.2410.10">
    <property type="entry name" value="Hect, E3 ligase catalytic domain"/>
    <property type="match status" value="1"/>
</dbReference>
<dbReference type="EMBL" id="JH993219">
    <property type="protein sequence ID" value="EKX32006.1"/>
    <property type="molecule type" value="Genomic_DNA"/>
</dbReference>
<reference evidence="7 9" key="1">
    <citation type="journal article" date="2012" name="Nature">
        <title>Algal genomes reveal evolutionary mosaicism and the fate of nucleomorphs.</title>
        <authorList>
            <consortium name="DOE Joint Genome Institute"/>
            <person name="Curtis B.A."/>
            <person name="Tanifuji G."/>
            <person name="Burki F."/>
            <person name="Gruber A."/>
            <person name="Irimia M."/>
            <person name="Maruyama S."/>
            <person name="Arias M.C."/>
            <person name="Ball S.G."/>
            <person name="Gile G.H."/>
            <person name="Hirakawa Y."/>
            <person name="Hopkins J.F."/>
            <person name="Kuo A."/>
            <person name="Rensing S.A."/>
            <person name="Schmutz J."/>
            <person name="Symeonidi A."/>
            <person name="Elias M."/>
            <person name="Eveleigh R.J."/>
            <person name="Herman E.K."/>
            <person name="Klute M.J."/>
            <person name="Nakayama T."/>
            <person name="Obornik M."/>
            <person name="Reyes-Prieto A."/>
            <person name="Armbrust E.V."/>
            <person name="Aves S.J."/>
            <person name="Beiko R.G."/>
            <person name="Coutinho P."/>
            <person name="Dacks J.B."/>
            <person name="Durnford D.G."/>
            <person name="Fast N.M."/>
            <person name="Green B.R."/>
            <person name="Grisdale C.J."/>
            <person name="Hempel F."/>
            <person name="Henrissat B."/>
            <person name="Hoppner M.P."/>
            <person name="Ishida K."/>
            <person name="Kim E."/>
            <person name="Koreny L."/>
            <person name="Kroth P.G."/>
            <person name="Liu Y."/>
            <person name="Malik S.B."/>
            <person name="Maier U.G."/>
            <person name="McRose D."/>
            <person name="Mock T."/>
            <person name="Neilson J.A."/>
            <person name="Onodera N.T."/>
            <person name="Poole A.M."/>
            <person name="Pritham E.J."/>
            <person name="Richards T.A."/>
            <person name="Rocap G."/>
            <person name="Roy S.W."/>
            <person name="Sarai C."/>
            <person name="Schaack S."/>
            <person name="Shirato S."/>
            <person name="Slamovits C.H."/>
            <person name="Spencer D.F."/>
            <person name="Suzuki S."/>
            <person name="Worden A.Z."/>
            <person name="Zauner S."/>
            <person name="Barry K."/>
            <person name="Bell C."/>
            <person name="Bharti A.K."/>
            <person name="Crow J.A."/>
            <person name="Grimwood J."/>
            <person name="Kramer R."/>
            <person name="Lindquist E."/>
            <person name="Lucas S."/>
            <person name="Salamov A."/>
            <person name="McFadden G.I."/>
            <person name="Lane C.E."/>
            <person name="Keeling P.J."/>
            <person name="Gray M.W."/>
            <person name="Grigoriev I.V."/>
            <person name="Archibald J.M."/>
        </authorList>
    </citation>
    <scope>NUCLEOTIDE SEQUENCE</scope>
    <source>
        <strain evidence="7 9">CCMP2712</strain>
    </source>
</reference>
<evidence type="ECO:0000256" key="2">
    <source>
        <dbReference type="ARBA" id="ARBA00012485"/>
    </source>
</evidence>
<dbReference type="EnsemblProtists" id="EKX32006">
    <property type="protein sequence ID" value="EKX32006"/>
    <property type="gene ID" value="GUITHDRAFT_121825"/>
</dbReference>
<evidence type="ECO:0000259" key="6">
    <source>
        <dbReference type="PROSITE" id="PS50237"/>
    </source>
</evidence>
<dbReference type="PaxDb" id="55529-EKX32006"/>
<dbReference type="OrthoDB" id="8068875at2759"/>
<dbReference type="EC" id="2.3.2.26" evidence="2"/>
<dbReference type="CDD" id="cd00078">
    <property type="entry name" value="HECTc"/>
    <property type="match status" value="1"/>
</dbReference>
<dbReference type="STRING" id="905079.L1I6X9"/>
<dbReference type="RefSeq" id="XP_005818986.1">
    <property type="nucleotide sequence ID" value="XM_005818929.1"/>
</dbReference>
<feature type="active site" description="Glycyl thioester intermediate" evidence="5">
    <location>
        <position position="387"/>
    </location>
</feature>
<dbReference type="GO" id="GO:0006511">
    <property type="term" value="P:ubiquitin-dependent protein catabolic process"/>
    <property type="evidence" value="ECO:0007669"/>
    <property type="project" value="TreeGrafter"/>
</dbReference>
<dbReference type="OMA" id="PPFCVHR"/>
<evidence type="ECO:0000256" key="1">
    <source>
        <dbReference type="ARBA" id="ARBA00000885"/>
    </source>
</evidence>
<proteinExistence type="predicted"/>
<dbReference type="Gene3D" id="3.30.2160.10">
    <property type="entry name" value="Hect, E3 ligase catalytic domain"/>
    <property type="match status" value="1"/>
</dbReference>
<dbReference type="SUPFAM" id="SSF56204">
    <property type="entry name" value="Hect, E3 ligase catalytic domain"/>
    <property type="match status" value="1"/>
</dbReference>
<dbReference type="Proteomes" id="UP000011087">
    <property type="component" value="Unassembled WGS sequence"/>
</dbReference>
<evidence type="ECO:0000313" key="8">
    <source>
        <dbReference type="EnsemblProtists" id="EKX32006"/>
    </source>
</evidence>
<dbReference type="HOGENOM" id="CLU_002173_9_3_1"/>